<dbReference type="Proteomes" id="UP000276133">
    <property type="component" value="Unassembled WGS sequence"/>
</dbReference>
<dbReference type="EMBL" id="REGN01012785">
    <property type="protein sequence ID" value="RMZ94831.1"/>
    <property type="molecule type" value="Genomic_DNA"/>
</dbReference>
<name>A0A3M7P6T8_BRAPC</name>
<proteinExistence type="predicted"/>
<gene>
    <name evidence="1" type="ORF">BpHYR1_032879</name>
</gene>
<organism evidence="1 2">
    <name type="scientific">Brachionus plicatilis</name>
    <name type="common">Marine rotifer</name>
    <name type="synonym">Brachionus muelleri</name>
    <dbReference type="NCBI Taxonomy" id="10195"/>
    <lineage>
        <taxon>Eukaryota</taxon>
        <taxon>Metazoa</taxon>
        <taxon>Spiralia</taxon>
        <taxon>Gnathifera</taxon>
        <taxon>Rotifera</taxon>
        <taxon>Eurotatoria</taxon>
        <taxon>Monogononta</taxon>
        <taxon>Pseudotrocha</taxon>
        <taxon>Ploima</taxon>
        <taxon>Brachionidae</taxon>
        <taxon>Brachionus</taxon>
    </lineage>
</organism>
<accession>A0A3M7P6T8</accession>
<dbReference type="AlphaFoldDB" id="A0A3M7P6T8"/>
<keyword evidence="2" id="KW-1185">Reference proteome</keyword>
<protein>
    <submittedName>
        <fullName evidence="1">Uncharacterized protein</fullName>
    </submittedName>
</protein>
<evidence type="ECO:0000313" key="1">
    <source>
        <dbReference type="EMBL" id="RMZ94831.1"/>
    </source>
</evidence>
<comment type="caution">
    <text evidence="1">The sequence shown here is derived from an EMBL/GenBank/DDBJ whole genome shotgun (WGS) entry which is preliminary data.</text>
</comment>
<sequence>MNVMQLEVPMVCGKAEVDKFEQIVAVNGILFWHFTYHIMSGLLKFSVNCILERGQANKFEAGAAQ</sequence>
<evidence type="ECO:0000313" key="2">
    <source>
        <dbReference type="Proteomes" id="UP000276133"/>
    </source>
</evidence>
<reference evidence="1 2" key="1">
    <citation type="journal article" date="2018" name="Sci. Rep.">
        <title>Genomic signatures of local adaptation to the degree of environmental predictability in rotifers.</title>
        <authorList>
            <person name="Franch-Gras L."/>
            <person name="Hahn C."/>
            <person name="Garcia-Roger E.M."/>
            <person name="Carmona M.J."/>
            <person name="Serra M."/>
            <person name="Gomez A."/>
        </authorList>
    </citation>
    <scope>NUCLEOTIDE SEQUENCE [LARGE SCALE GENOMIC DNA]</scope>
    <source>
        <strain evidence="1">HYR1</strain>
    </source>
</reference>